<evidence type="ECO:0000313" key="2">
    <source>
        <dbReference type="Proteomes" id="UP001066276"/>
    </source>
</evidence>
<dbReference type="EMBL" id="JANPWB010000002">
    <property type="protein sequence ID" value="KAJ1211607.1"/>
    <property type="molecule type" value="Genomic_DNA"/>
</dbReference>
<evidence type="ECO:0000313" key="1">
    <source>
        <dbReference type="EMBL" id="KAJ1211607.1"/>
    </source>
</evidence>
<feature type="non-terminal residue" evidence="1">
    <location>
        <position position="50"/>
    </location>
</feature>
<reference evidence="1" key="1">
    <citation type="journal article" date="2022" name="bioRxiv">
        <title>Sequencing and chromosome-scale assembly of the giantPleurodeles waltlgenome.</title>
        <authorList>
            <person name="Brown T."/>
            <person name="Elewa A."/>
            <person name="Iarovenko S."/>
            <person name="Subramanian E."/>
            <person name="Araus A.J."/>
            <person name="Petzold A."/>
            <person name="Susuki M."/>
            <person name="Suzuki K.-i.T."/>
            <person name="Hayashi T."/>
            <person name="Toyoda A."/>
            <person name="Oliveira C."/>
            <person name="Osipova E."/>
            <person name="Leigh N.D."/>
            <person name="Simon A."/>
            <person name="Yun M.H."/>
        </authorList>
    </citation>
    <scope>NUCLEOTIDE SEQUENCE</scope>
    <source>
        <strain evidence="1">20211129_DDA</strain>
        <tissue evidence="1">Liver</tissue>
    </source>
</reference>
<gene>
    <name evidence="1" type="ORF">NDU88_006965</name>
</gene>
<dbReference type="Proteomes" id="UP001066276">
    <property type="component" value="Chromosome 1_2"/>
</dbReference>
<protein>
    <submittedName>
        <fullName evidence="1">Uncharacterized protein</fullName>
    </submittedName>
</protein>
<dbReference type="AlphaFoldDB" id="A0AAV7WGA6"/>
<organism evidence="1 2">
    <name type="scientific">Pleurodeles waltl</name>
    <name type="common">Iberian ribbed newt</name>
    <dbReference type="NCBI Taxonomy" id="8319"/>
    <lineage>
        <taxon>Eukaryota</taxon>
        <taxon>Metazoa</taxon>
        <taxon>Chordata</taxon>
        <taxon>Craniata</taxon>
        <taxon>Vertebrata</taxon>
        <taxon>Euteleostomi</taxon>
        <taxon>Amphibia</taxon>
        <taxon>Batrachia</taxon>
        <taxon>Caudata</taxon>
        <taxon>Salamandroidea</taxon>
        <taxon>Salamandridae</taxon>
        <taxon>Pleurodelinae</taxon>
        <taxon>Pleurodeles</taxon>
    </lineage>
</organism>
<sequence length="50" mass="5974">AREFPPFTRMMDSFPKRHHCVYRRFRLCAEARGHLHKDALVTITLPKAHK</sequence>
<comment type="caution">
    <text evidence="1">The sequence shown here is derived from an EMBL/GenBank/DDBJ whole genome shotgun (WGS) entry which is preliminary data.</text>
</comment>
<proteinExistence type="predicted"/>
<name>A0AAV7WGA6_PLEWA</name>
<accession>A0AAV7WGA6</accession>
<keyword evidence="2" id="KW-1185">Reference proteome</keyword>
<feature type="non-terminal residue" evidence="1">
    <location>
        <position position="1"/>
    </location>
</feature>